<proteinExistence type="predicted"/>
<name>K0SDD7_THAOC</name>
<reference evidence="2 3" key="1">
    <citation type="journal article" date="2012" name="Genome Biol.">
        <title>Genome and low-iron response of an oceanic diatom adapted to chronic iron limitation.</title>
        <authorList>
            <person name="Lommer M."/>
            <person name="Specht M."/>
            <person name="Roy A.S."/>
            <person name="Kraemer L."/>
            <person name="Andreson R."/>
            <person name="Gutowska M.A."/>
            <person name="Wolf J."/>
            <person name="Bergner S.V."/>
            <person name="Schilhabel M.B."/>
            <person name="Klostermeier U.C."/>
            <person name="Beiko R.G."/>
            <person name="Rosenstiel P."/>
            <person name="Hippler M."/>
            <person name="Laroche J."/>
        </authorList>
    </citation>
    <scope>NUCLEOTIDE SEQUENCE [LARGE SCALE GENOMIC DNA]</scope>
    <source>
        <strain evidence="2 3">CCMP1005</strain>
    </source>
</reference>
<feature type="transmembrane region" description="Helical" evidence="1">
    <location>
        <begin position="50"/>
        <end position="67"/>
    </location>
</feature>
<dbReference type="AlphaFoldDB" id="K0SDD7"/>
<keyword evidence="3" id="KW-1185">Reference proteome</keyword>
<evidence type="ECO:0000256" key="1">
    <source>
        <dbReference type="SAM" id="Phobius"/>
    </source>
</evidence>
<dbReference type="EMBL" id="AGNL01018271">
    <property type="protein sequence ID" value="EJK63395.1"/>
    <property type="molecule type" value="Genomic_DNA"/>
</dbReference>
<evidence type="ECO:0000313" key="2">
    <source>
        <dbReference type="EMBL" id="EJK63395.1"/>
    </source>
</evidence>
<accession>K0SDD7</accession>
<organism evidence="2 3">
    <name type="scientific">Thalassiosira oceanica</name>
    <name type="common">Marine diatom</name>
    <dbReference type="NCBI Taxonomy" id="159749"/>
    <lineage>
        <taxon>Eukaryota</taxon>
        <taxon>Sar</taxon>
        <taxon>Stramenopiles</taxon>
        <taxon>Ochrophyta</taxon>
        <taxon>Bacillariophyta</taxon>
        <taxon>Coscinodiscophyceae</taxon>
        <taxon>Thalassiosirophycidae</taxon>
        <taxon>Thalassiosirales</taxon>
        <taxon>Thalassiosiraceae</taxon>
        <taxon>Thalassiosira</taxon>
    </lineage>
</organism>
<comment type="caution">
    <text evidence="2">The sequence shown here is derived from an EMBL/GenBank/DDBJ whole genome shotgun (WGS) entry which is preliminary data.</text>
</comment>
<evidence type="ECO:0000313" key="3">
    <source>
        <dbReference type="Proteomes" id="UP000266841"/>
    </source>
</evidence>
<keyword evidence="1" id="KW-1133">Transmembrane helix</keyword>
<dbReference type="Proteomes" id="UP000266841">
    <property type="component" value="Unassembled WGS sequence"/>
</dbReference>
<sequence>MTGRLESYFGVYLKAGRAARIEDIPKFINTSVWPYSTPHFKSSVFNRIGFHLKCWLYIGVGLVAFFVEHELLDTYTDPSDKLPNIKAKEGVVRTCLTTYWVGARQKARVMTYACSDAVDIISVTLDYSHQNANALLNDLHGSLTLIGLYSLAIASRKSRFKLSRDQKKVLFEDRGLDAEYMLSLSPRQCVHVLRWAILQSIRNEKNEGCFQAMSPNDWSTVRNSLQKYCEKAFETQTALESSKLPFAYFQLVNWATHCIAFFLMATFYSDYSYHWYTSDVDVWNHHIRDTWIYWQNFAFVTAFNLVMLYFMFGCLEVYHVICSHIWDSGLVLESYEGRIGTVCEPLKDGKPKEMAELKVKQC</sequence>
<keyword evidence="1" id="KW-0472">Membrane</keyword>
<gene>
    <name evidence="2" type="ORF">THAOC_15947</name>
</gene>
<protein>
    <submittedName>
        <fullName evidence="2">Uncharacterized protein</fullName>
    </submittedName>
</protein>
<keyword evidence="1" id="KW-0812">Transmembrane</keyword>
<feature type="transmembrane region" description="Helical" evidence="1">
    <location>
        <begin position="251"/>
        <end position="271"/>
    </location>
</feature>
<feature type="transmembrane region" description="Helical" evidence="1">
    <location>
        <begin position="291"/>
        <end position="312"/>
    </location>
</feature>